<evidence type="ECO:0000313" key="2">
    <source>
        <dbReference type="EMBL" id="KAA5258825.1"/>
    </source>
</evidence>
<protein>
    <recommendedName>
        <fullName evidence="5">Glycosyl transferase family protein</fullName>
    </recommendedName>
</protein>
<dbReference type="EMBL" id="VWAG01000007">
    <property type="protein sequence ID" value="KAA5258825.1"/>
    <property type="molecule type" value="Genomic_DNA"/>
</dbReference>
<organism evidence="1 3">
    <name type="scientific">Bacteroides finegoldii</name>
    <dbReference type="NCBI Taxonomy" id="338188"/>
    <lineage>
        <taxon>Bacteria</taxon>
        <taxon>Pseudomonadati</taxon>
        <taxon>Bacteroidota</taxon>
        <taxon>Bacteroidia</taxon>
        <taxon>Bacteroidales</taxon>
        <taxon>Bacteroidaceae</taxon>
        <taxon>Bacteroides</taxon>
    </lineage>
</organism>
<evidence type="ECO:0008006" key="5">
    <source>
        <dbReference type="Google" id="ProtNLM"/>
    </source>
</evidence>
<dbReference type="Gene3D" id="3.40.50.11350">
    <property type="match status" value="1"/>
</dbReference>
<dbReference type="AlphaFoldDB" id="A0A7J4YQZ4"/>
<evidence type="ECO:0000313" key="4">
    <source>
        <dbReference type="Proteomes" id="UP000440198"/>
    </source>
</evidence>
<keyword evidence="4" id="KW-1185">Reference proteome</keyword>
<dbReference type="Proteomes" id="UP000421791">
    <property type="component" value="Unassembled WGS sequence"/>
</dbReference>
<comment type="caution">
    <text evidence="1">The sequence shown here is derived from an EMBL/GenBank/DDBJ whole genome shotgun (WGS) entry which is preliminary data.</text>
</comment>
<accession>A0A7J4YQZ4</accession>
<sequence>MIMEKIILVPVGGLANRMRAVASAVTLTYRVRRKLEVLWFRDWGLNAPFFKVFEEPELMNISFSETSCKHLLMYDRPRRRNFYLPKLFQKLLFEDCLYERDVRALCYKESELEEWASQSGRLYIATCDQFVNYSTNLLRSLFHPVASVCEEVELRFCHFSKHTVGVHIRRADHTVAIRQSPLDLFFTQLDKESDMYDDLCIYLATDSEEVKQQLRNRYGSRVHTAETVSDRGSISGIKDAVADMYTLSRTQKIYGSSGSSFSELAAQLGDIPLQILRV</sequence>
<gene>
    <name evidence="2" type="ORF">F2Z09_06195</name>
    <name evidence="1" type="ORF">F2Z22_07030</name>
</gene>
<reference evidence="3 4" key="1">
    <citation type="journal article" date="2019" name="Nat. Med.">
        <title>A library of human gut bacterial isolates paired with longitudinal multiomics data enables mechanistic microbiome research.</title>
        <authorList>
            <person name="Poyet M."/>
            <person name="Groussin M."/>
            <person name="Gibbons S.M."/>
            <person name="Avila-Pacheco J."/>
            <person name="Jiang X."/>
            <person name="Kearney S.M."/>
            <person name="Perrotta A.R."/>
            <person name="Berdy B."/>
            <person name="Zhao S."/>
            <person name="Lieberman T.D."/>
            <person name="Swanson P.K."/>
            <person name="Smith M."/>
            <person name="Roesemann S."/>
            <person name="Alexander J.E."/>
            <person name="Rich S.A."/>
            <person name="Livny J."/>
            <person name="Vlamakis H."/>
            <person name="Clish C."/>
            <person name="Bullock K."/>
            <person name="Deik A."/>
            <person name="Scott J."/>
            <person name="Pierce K.A."/>
            <person name="Xavier R.J."/>
            <person name="Alm E.J."/>
        </authorList>
    </citation>
    <scope>NUCLEOTIDE SEQUENCE [LARGE SCALE GENOMIC DNA]</scope>
    <source>
        <strain evidence="2 4">BIOML-A2</strain>
        <strain evidence="1 3">BIOML-A6</strain>
    </source>
</reference>
<dbReference type="Proteomes" id="UP000440198">
    <property type="component" value="Unassembled WGS sequence"/>
</dbReference>
<proteinExistence type="predicted"/>
<evidence type="ECO:0000313" key="1">
    <source>
        <dbReference type="EMBL" id="KAA5231158.1"/>
    </source>
</evidence>
<evidence type="ECO:0000313" key="3">
    <source>
        <dbReference type="Proteomes" id="UP000421791"/>
    </source>
</evidence>
<dbReference type="EMBL" id="VWAK01000007">
    <property type="protein sequence ID" value="KAA5231158.1"/>
    <property type="molecule type" value="Genomic_DNA"/>
</dbReference>
<name>A0A7J4YQZ4_9BACE</name>